<dbReference type="Proteomes" id="UP000664521">
    <property type="component" value="Unassembled WGS sequence"/>
</dbReference>
<dbReference type="AlphaFoldDB" id="A0A8H3F8T7"/>
<name>A0A8H3F8T7_9LECA</name>
<proteinExistence type="predicted"/>
<gene>
    <name evidence="1" type="ORF">HETSPECPRED_002824</name>
</gene>
<protein>
    <submittedName>
        <fullName evidence="1">Uncharacterized protein</fullName>
    </submittedName>
</protein>
<evidence type="ECO:0000313" key="2">
    <source>
        <dbReference type="Proteomes" id="UP000664521"/>
    </source>
</evidence>
<keyword evidence="2" id="KW-1185">Reference proteome</keyword>
<accession>A0A8H3F8T7</accession>
<comment type="caution">
    <text evidence="1">The sequence shown here is derived from an EMBL/GenBank/DDBJ whole genome shotgun (WGS) entry which is preliminary data.</text>
</comment>
<organism evidence="1 2">
    <name type="scientific">Heterodermia speciosa</name>
    <dbReference type="NCBI Taxonomy" id="116794"/>
    <lineage>
        <taxon>Eukaryota</taxon>
        <taxon>Fungi</taxon>
        <taxon>Dikarya</taxon>
        <taxon>Ascomycota</taxon>
        <taxon>Pezizomycotina</taxon>
        <taxon>Lecanoromycetes</taxon>
        <taxon>OSLEUM clade</taxon>
        <taxon>Lecanoromycetidae</taxon>
        <taxon>Caliciales</taxon>
        <taxon>Physciaceae</taxon>
        <taxon>Heterodermia</taxon>
    </lineage>
</organism>
<reference evidence="1" key="1">
    <citation type="submission" date="2021-03" db="EMBL/GenBank/DDBJ databases">
        <authorList>
            <person name="Tagirdzhanova G."/>
        </authorList>
    </citation>
    <scope>NUCLEOTIDE SEQUENCE</scope>
</reference>
<sequence>MSLDNLTYLYDLTTSKLELLERSLNSILQLAVAEETFAQIIDGKPTRPSYERNYFTLFDPDVSERLYPTDSSVREWTEIKQNWGLQSLKLDAQLVQAFQDAQEHSRLEDLRLLEMVAASLHFLAGAIYASCHPDTDLAH</sequence>
<dbReference type="EMBL" id="CAJPDS010000017">
    <property type="protein sequence ID" value="CAF9916326.1"/>
    <property type="molecule type" value="Genomic_DNA"/>
</dbReference>
<evidence type="ECO:0000313" key="1">
    <source>
        <dbReference type="EMBL" id="CAF9916326.1"/>
    </source>
</evidence>
<dbReference type="OrthoDB" id="5346581at2759"/>